<organism evidence="1 2">
    <name type="scientific">Romanomermis culicivorax</name>
    <name type="common">Nematode worm</name>
    <dbReference type="NCBI Taxonomy" id="13658"/>
    <lineage>
        <taxon>Eukaryota</taxon>
        <taxon>Metazoa</taxon>
        <taxon>Ecdysozoa</taxon>
        <taxon>Nematoda</taxon>
        <taxon>Enoplea</taxon>
        <taxon>Dorylaimia</taxon>
        <taxon>Mermithida</taxon>
        <taxon>Mermithoidea</taxon>
        <taxon>Mermithidae</taxon>
        <taxon>Romanomermis</taxon>
    </lineage>
</organism>
<dbReference type="WBParaSite" id="nRc.2.0.1.t22547-RA">
    <property type="protein sequence ID" value="nRc.2.0.1.t22547-RA"/>
    <property type="gene ID" value="nRc.2.0.1.g22547"/>
</dbReference>
<protein>
    <submittedName>
        <fullName evidence="2">Uncharacterized protein</fullName>
    </submittedName>
</protein>
<keyword evidence="1" id="KW-1185">Reference proteome</keyword>
<accession>A0A915J8R7</accession>
<evidence type="ECO:0000313" key="2">
    <source>
        <dbReference type="WBParaSite" id="nRc.2.0.1.t22547-RA"/>
    </source>
</evidence>
<reference evidence="2" key="1">
    <citation type="submission" date="2022-11" db="UniProtKB">
        <authorList>
            <consortium name="WormBaseParasite"/>
        </authorList>
    </citation>
    <scope>IDENTIFICATION</scope>
</reference>
<evidence type="ECO:0000313" key="1">
    <source>
        <dbReference type="Proteomes" id="UP000887565"/>
    </source>
</evidence>
<dbReference type="AlphaFoldDB" id="A0A915J8R7"/>
<proteinExistence type="predicted"/>
<dbReference type="Proteomes" id="UP000887565">
    <property type="component" value="Unplaced"/>
</dbReference>
<sequence>MIIRANNICLKEEDKCKGTRNIAKPFRRKGYAQTIIKKAQKPTRAEKEKLNINPQLRSLTVDTLLRRLEATSKDKIQTCTSTMAPTRDKEEKQDVVYSIPMEPCQKVYFGETG</sequence>
<name>A0A915J8R7_ROMCU</name>